<dbReference type="GO" id="GO:0043937">
    <property type="term" value="P:regulation of sporulation"/>
    <property type="evidence" value="ECO:0007669"/>
    <property type="project" value="InterPro"/>
</dbReference>
<dbReference type="OrthoDB" id="2991475at2"/>
<evidence type="ECO:0008006" key="4">
    <source>
        <dbReference type="Google" id="ProtNLM"/>
    </source>
</evidence>
<dbReference type="Pfam" id="PF09388">
    <property type="entry name" value="SpoOE-like"/>
    <property type="match status" value="1"/>
</dbReference>
<sequence length="89" mass="10625">MDRRIGSNSTWNRRFWSYWQIGEGGILKMLESLQIRRLEEDLEQLRSKLIQSVNGEYSSLLAPHVLPLSQQLDQYILEYYQLKSQLQTH</sequence>
<dbReference type="AlphaFoldDB" id="A0A364K7Z1"/>
<organism evidence="2 3">
    <name type="scientific">Thermoflavimicrobium daqui</name>
    <dbReference type="NCBI Taxonomy" id="2137476"/>
    <lineage>
        <taxon>Bacteria</taxon>
        <taxon>Bacillati</taxon>
        <taxon>Bacillota</taxon>
        <taxon>Bacilli</taxon>
        <taxon>Bacillales</taxon>
        <taxon>Thermoactinomycetaceae</taxon>
        <taxon>Thermoflavimicrobium</taxon>
    </lineage>
</organism>
<accession>A0A364K7Z1</accession>
<name>A0A364K7Z1_9BACL</name>
<evidence type="ECO:0000256" key="1">
    <source>
        <dbReference type="SAM" id="Coils"/>
    </source>
</evidence>
<evidence type="ECO:0000313" key="2">
    <source>
        <dbReference type="EMBL" id="RAL26342.1"/>
    </source>
</evidence>
<gene>
    <name evidence="2" type="ORF">DL897_04930</name>
</gene>
<protein>
    <recommendedName>
        <fullName evidence="4">Spo0E like sporulation regulatory protein</fullName>
    </recommendedName>
</protein>
<comment type="caution">
    <text evidence="2">The sequence shown here is derived from an EMBL/GenBank/DDBJ whole genome shotgun (WGS) entry which is preliminary data.</text>
</comment>
<feature type="coiled-coil region" evidence="1">
    <location>
        <begin position="28"/>
        <end position="55"/>
    </location>
</feature>
<dbReference type="GO" id="GO:0046983">
    <property type="term" value="F:protein dimerization activity"/>
    <property type="evidence" value="ECO:0007669"/>
    <property type="project" value="InterPro"/>
</dbReference>
<dbReference type="InterPro" id="IPR018540">
    <property type="entry name" value="Spo0E-like"/>
</dbReference>
<keyword evidence="3" id="KW-1185">Reference proteome</keyword>
<dbReference type="InterPro" id="IPR037208">
    <property type="entry name" value="Spo0E-like_sf"/>
</dbReference>
<reference evidence="2 3" key="2">
    <citation type="submission" date="2018-06" db="EMBL/GenBank/DDBJ databases">
        <authorList>
            <person name="Zhirakovskaya E."/>
        </authorList>
    </citation>
    <scope>NUCLEOTIDE SEQUENCE [LARGE SCALE GENOMIC DNA]</scope>
    <source>
        <strain evidence="2 3">FBKL4.011</strain>
    </source>
</reference>
<dbReference type="SUPFAM" id="SSF140500">
    <property type="entry name" value="BAS1536-like"/>
    <property type="match status" value="1"/>
</dbReference>
<dbReference type="Gene3D" id="4.10.280.10">
    <property type="entry name" value="Helix-loop-helix DNA-binding domain"/>
    <property type="match status" value="1"/>
</dbReference>
<reference evidence="2 3" key="1">
    <citation type="submission" date="2018-06" db="EMBL/GenBank/DDBJ databases">
        <title>Thermoflavimicrobium daqus sp. nov., a thermophilic microbe isolated from Moutai-flavour Daqu.</title>
        <authorList>
            <person name="Wang X."/>
            <person name="Zhou H."/>
        </authorList>
    </citation>
    <scope>NUCLEOTIDE SEQUENCE [LARGE SCALE GENOMIC DNA]</scope>
    <source>
        <strain evidence="2 3">FBKL4.011</strain>
    </source>
</reference>
<dbReference type="EMBL" id="QJKK01000002">
    <property type="protein sequence ID" value="RAL26342.1"/>
    <property type="molecule type" value="Genomic_DNA"/>
</dbReference>
<dbReference type="InterPro" id="IPR036638">
    <property type="entry name" value="HLH_DNA-bd_sf"/>
</dbReference>
<proteinExistence type="predicted"/>
<evidence type="ECO:0000313" key="3">
    <source>
        <dbReference type="Proteomes" id="UP000251213"/>
    </source>
</evidence>
<keyword evidence="1" id="KW-0175">Coiled coil</keyword>
<dbReference type="Proteomes" id="UP000251213">
    <property type="component" value="Unassembled WGS sequence"/>
</dbReference>